<evidence type="ECO:0000256" key="12">
    <source>
        <dbReference type="ARBA" id="ARBA00023004"/>
    </source>
</evidence>
<evidence type="ECO:0000256" key="3">
    <source>
        <dbReference type="ARBA" id="ARBA00006401"/>
    </source>
</evidence>
<evidence type="ECO:0000256" key="2">
    <source>
        <dbReference type="ARBA" id="ARBA00001974"/>
    </source>
</evidence>
<dbReference type="Proteomes" id="UP000800235">
    <property type="component" value="Unassembled WGS sequence"/>
</dbReference>
<dbReference type="InterPro" id="IPR008333">
    <property type="entry name" value="Cbr1-like_FAD-bd_dom"/>
</dbReference>
<dbReference type="GO" id="GO:0019825">
    <property type="term" value="F:oxygen binding"/>
    <property type="evidence" value="ECO:0007669"/>
    <property type="project" value="InterPro"/>
</dbReference>
<dbReference type="FunFam" id="1.10.490.10:FF:000003">
    <property type="entry name" value="Flavohemoprotein"/>
    <property type="match status" value="1"/>
</dbReference>
<dbReference type="Pfam" id="PF00042">
    <property type="entry name" value="Globin"/>
    <property type="match status" value="1"/>
</dbReference>
<keyword evidence="8" id="KW-0479">Metal-binding</keyword>
<dbReference type="PROSITE" id="PS01033">
    <property type="entry name" value="GLOBIN"/>
    <property type="match status" value="1"/>
</dbReference>
<dbReference type="Gene3D" id="1.10.490.10">
    <property type="entry name" value="Globins"/>
    <property type="match status" value="1"/>
</dbReference>
<comment type="caution">
    <text evidence="19">The sequence shown here is derived from an EMBL/GenBank/DDBJ whole genome shotgun (WGS) entry which is preliminary data.</text>
</comment>
<dbReference type="CDD" id="cd08922">
    <property type="entry name" value="FHb-globin"/>
    <property type="match status" value="1"/>
</dbReference>
<dbReference type="InterPro" id="IPR017938">
    <property type="entry name" value="Riboflavin_synthase-like_b-brl"/>
</dbReference>
<dbReference type="InterPro" id="IPR000971">
    <property type="entry name" value="Globin"/>
</dbReference>
<comment type="catalytic activity">
    <reaction evidence="15">
        <text>2 nitric oxide + NADPH + 2 O2 = 2 nitrate + NADP(+) + H(+)</text>
        <dbReference type="Rhea" id="RHEA:19465"/>
        <dbReference type="ChEBI" id="CHEBI:15378"/>
        <dbReference type="ChEBI" id="CHEBI:15379"/>
        <dbReference type="ChEBI" id="CHEBI:16480"/>
        <dbReference type="ChEBI" id="CHEBI:17632"/>
        <dbReference type="ChEBI" id="CHEBI:57783"/>
        <dbReference type="ChEBI" id="CHEBI:58349"/>
        <dbReference type="EC" id="1.14.12.17"/>
    </reaction>
</comment>
<dbReference type="InterPro" id="IPR039261">
    <property type="entry name" value="FNR_nucleotide-bd"/>
</dbReference>
<sequence length="420" mass="46952">MPLTAEQTRLVKSTVPVLKEHGTTVTKLFYDNLLDAHPELKNIFNEANQVHLHQPKALAHAVYAYAAHLDDLGALSATVELIAHKHASLYVQPEHYAIVGKYLLEAMQQVLGEAMTPELLDAWTAAYFQLADIFVKKEKGMYETAAKRWTDWKDFRITKKIVESDEITSFYLEPVDEGLKPLPKFLPGQYISVQMEVPILGHDQTRQYSLSDAPWPNHYRISVKREGGLDPHAAGSKAHPGLVSNILHDNKNVGDTVRVSHPRGDFFMEPAHAGDDSPLVFISGGVGLTALTSILNSLVAGHATREISWLHAARTSDARAFTQHVRDIEKARKNVHTVFFDATPKKEHIQGKDYDHEGRMDLTKLDRELELHLSDPKTEYFVCGAPSFMVNMEKALMGYGVNSDRIKMELFGTGGIPRAS</sequence>
<dbReference type="GO" id="GO:0071949">
    <property type="term" value="F:FAD binding"/>
    <property type="evidence" value="ECO:0007669"/>
    <property type="project" value="TreeGrafter"/>
</dbReference>
<dbReference type="GO" id="GO:0071500">
    <property type="term" value="P:cellular response to nitrosative stress"/>
    <property type="evidence" value="ECO:0007669"/>
    <property type="project" value="TreeGrafter"/>
</dbReference>
<evidence type="ECO:0000256" key="8">
    <source>
        <dbReference type="ARBA" id="ARBA00022723"/>
    </source>
</evidence>
<evidence type="ECO:0000313" key="20">
    <source>
        <dbReference type="Proteomes" id="UP000800235"/>
    </source>
</evidence>
<comment type="cofactor">
    <cofactor evidence="1">
        <name>heme b</name>
        <dbReference type="ChEBI" id="CHEBI:60344"/>
    </cofactor>
</comment>
<dbReference type="EMBL" id="MU007016">
    <property type="protein sequence ID" value="KAF2434567.1"/>
    <property type="molecule type" value="Genomic_DNA"/>
</dbReference>
<dbReference type="GO" id="GO:0009636">
    <property type="term" value="P:response to toxic substance"/>
    <property type="evidence" value="ECO:0007669"/>
    <property type="project" value="UniProtKB-KW"/>
</dbReference>
<dbReference type="FunFam" id="2.40.30.10:FF:000034">
    <property type="entry name" value="Flavohemoprotein"/>
    <property type="match status" value="1"/>
</dbReference>
<dbReference type="GO" id="GO:0046210">
    <property type="term" value="P:nitric oxide catabolic process"/>
    <property type="evidence" value="ECO:0007669"/>
    <property type="project" value="TreeGrafter"/>
</dbReference>
<dbReference type="FunFam" id="3.40.50.80:FF:000010">
    <property type="entry name" value="Flavohemoprotein"/>
    <property type="match status" value="1"/>
</dbReference>
<dbReference type="InterPro" id="IPR001433">
    <property type="entry name" value="OxRdtase_FAD/NAD-bd"/>
</dbReference>
<comment type="catalytic activity">
    <reaction evidence="14">
        <text>2 nitric oxide + NADH + 2 O2 = 2 nitrate + NAD(+) + H(+)</text>
        <dbReference type="Rhea" id="RHEA:19469"/>
        <dbReference type="ChEBI" id="CHEBI:15378"/>
        <dbReference type="ChEBI" id="CHEBI:15379"/>
        <dbReference type="ChEBI" id="CHEBI:16480"/>
        <dbReference type="ChEBI" id="CHEBI:17632"/>
        <dbReference type="ChEBI" id="CHEBI:57540"/>
        <dbReference type="ChEBI" id="CHEBI:57945"/>
        <dbReference type="EC" id="1.14.12.17"/>
    </reaction>
</comment>
<keyword evidence="10" id="KW-0521">NADP</keyword>
<dbReference type="GO" id="GO:0020037">
    <property type="term" value="F:heme binding"/>
    <property type="evidence" value="ECO:0007669"/>
    <property type="project" value="InterPro"/>
</dbReference>
<keyword evidence="13" id="KW-0520">NAD</keyword>
<dbReference type="AlphaFoldDB" id="A0A9P4NZP0"/>
<dbReference type="Gene3D" id="3.40.50.80">
    <property type="entry name" value="Nucleotide-binding domain of ferredoxin-NADP reductase (FNR) module"/>
    <property type="match status" value="1"/>
</dbReference>
<comment type="function">
    <text evidence="16">In the presence of oxygen and NADH, it has NADH oxidase activity, which leads to the generation of superoxide and H(2)O(2). Under anaerobic conditions, it also exhibits nitric oxide reductase and FAD reductase activities. However, all these reactions are much lower than NOD activity.</text>
</comment>
<dbReference type="SUPFAM" id="SSF52343">
    <property type="entry name" value="Ferredoxin reductase-like, C-terminal NADP-linked domain"/>
    <property type="match status" value="1"/>
</dbReference>
<keyword evidence="7" id="KW-0285">Flavoprotein</keyword>
<evidence type="ECO:0000256" key="11">
    <source>
        <dbReference type="ARBA" id="ARBA00023002"/>
    </source>
</evidence>
<evidence type="ECO:0000256" key="7">
    <source>
        <dbReference type="ARBA" id="ARBA00022630"/>
    </source>
</evidence>
<dbReference type="OrthoDB" id="436496at2759"/>
<dbReference type="EC" id="1.14.12.17" evidence="4"/>
<evidence type="ECO:0000256" key="15">
    <source>
        <dbReference type="ARBA" id="ARBA00049433"/>
    </source>
</evidence>
<dbReference type="PANTHER" id="PTHR43396:SF3">
    <property type="entry name" value="FLAVOHEMOPROTEIN"/>
    <property type="match status" value="1"/>
</dbReference>
<evidence type="ECO:0000256" key="10">
    <source>
        <dbReference type="ARBA" id="ARBA00022857"/>
    </source>
</evidence>
<dbReference type="NCBIfam" id="NF009805">
    <property type="entry name" value="PRK13289.1"/>
    <property type="match status" value="1"/>
</dbReference>
<evidence type="ECO:0000256" key="5">
    <source>
        <dbReference type="ARBA" id="ARBA00022575"/>
    </source>
</evidence>
<evidence type="ECO:0000256" key="16">
    <source>
        <dbReference type="ARBA" id="ARBA00056398"/>
    </source>
</evidence>
<comment type="cofactor">
    <cofactor evidence="2">
        <name>FAD</name>
        <dbReference type="ChEBI" id="CHEBI:57692"/>
    </cofactor>
</comment>
<evidence type="ECO:0000256" key="9">
    <source>
        <dbReference type="ARBA" id="ARBA00022827"/>
    </source>
</evidence>
<evidence type="ECO:0000256" key="6">
    <source>
        <dbReference type="ARBA" id="ARBA00022617"/>
    </source>
</evidence>
<reference evidence="19" key="1">
    <citation type="journal article" date="2020" name="Stud. Mycol.">
        <title>101 Dothideomycetes genomes: a test case for predicting lifestyles and emergence of pathogens.</title>
        <authorList>
            <person name="Haridas S."/>
            <person name="Albert R."/>
            <person name="Binder M."/>
            <person name="Bloem J."/>
            <person name="Labutti K."/>
            <person name="Salamov A."/>
            <person name="Andreopoulos B."/>
            <person name="Baker S."/>
            <person name="Barry K."/>
            <person name="Bills G."/>
            <person name="Bluhm B."/>
            <person name="Cannon C."/>
            <person name="Castanera R."/>
            <person name="Culley D."/>
            <person name="Daum C."/>
            <person name="Ezra D."/>
            <person name="Gonzalez J."/>
            <person name="Henrissat B."/>
            <person name="Kuo A."/>
            <person name="Liang C."/>
            <person name="Lipzen A."/>
            <person name="Lutzoni F."/>
            <person name="Magnuson J."/>
            <person name="Mondo S."/>
            <person name="Nolan M."/>
            <person name="Ohm R."/>
            <person name="Pangilinan J."/>
            <person name="Park H.-J."/>
            <person name="Ramirez L."/>
            <person name="Alfaro M."/>
            <person name="Sun H."/>
            <person name="Tritt A."/>
            <person name="Yoshinaga Y."/>
            <person name="Zwiers L.-H."/>
            <person name="Turgeon B."/>
            <person name="Goodwin S."/>
            <person name="Spatafora J."/>
            <person name="Crous P."/>
            <person name="Grigoriev I."/>
        </authorList>
    </citation>
    <scope>NUCLEOTIDE SEQUENCE</scope>
    <source>
        <strain evidence="19">CBS 130266</strain>
    </source>
</reference>
<gene>
    <name evidence="19" type="ORF">EJ08DRAFT_582129</name>
</gene>
<dbReference type="PROSITE" id="PS51384">
    <property type="entry name" value="FAD_FR"/>
    <property type="match status" value="1"/>
</dbReference>
<dbReference type="InterPro" id="IPR017927">
    <property type="entry name" value="FAD-bd_FR_type"/>
</dbReference>
<name>A0A9P4NZP0_9PEZI</name>
<dbReference type="GO" id="GO:0008941">
    <property type="term" value="F:nitric oxide dioxygenase NAD(P)H activity"/>
    <property type="evidence" value="ECO:0007669"/>
    <property type="project" value="UniProtKB-EC"/>
</dbReference>
<dbReference type="PANTHER" id="PTHR43396">
    <property type="entry name" value="FLAVOHEMOPROTEIN"/>
    <property type="match status" value="1"/>
</dbReference>
<keyword evidence="5" id="KW-0216">Detoxification</keyword>
<dbReference type="SUPFAM" id="SSF63380">
    <property type="entry name" value="Riboflavin synthase domain-like"/>
    <property type="match status" value="1"/>
</dbReference>
<evidence type="ECO:0000256" key="1">
    <source>
        <dbReference type="ARBA" id="ARBA00001970"/>
    </source>
</evidence>
<dbReference type="SUPFAM" id="SSF46458">
    <property type="entry name" value="Globin-like"/>
    <property type="match status" value="1"/>
</dbReference>
<feature type="domain" description="FAD-binding FR-type" evidence="18">
    <location>
        <begin position="150"/>
        <end position="269"/>
    </location>
</feature>
<dbReference type="Pfam" id="PF00970">
    <property type="entry name" value="FAD_binding_6"/>
    <property type="match status" value="1"/>
</dbReference>
<evidence type="ECO:0000313" key="19">
    <source>
        <dbReference type="EMBL" id="KAF2434567.1"/>
    </source>
</evidence>
<dbReference type="Pfam" id="PF00175">
    <property type="entry name" value="NAD_binding_1"/>
    <property type="match status" value="1"/>
</dbReference>
<protein>
    <recommendedName>
        <fullName evidence="4">nitric oxide dioxygenase</fullName>
        <ecNumber evidence="4">1.14.12.17</ecNumber>
    </recommendedName>
</protein>
<feature type="domain" description="Globin" evidence="17">
    <location>
        <begin position="2"/>
        <end position="139"/>
    </location>
</feature>
<keyword evidence="12" id="KW-0408">Iron</keyword>
<evidence type="ECO:0000259" key="17">
    <source>
        <dbReference type="PROSITE" id="PS01033"/>
    </source>
</evidence>
<evidence type="ECO:0000259" key="18">
    <source>
        <dbReference type="PROSITE" id="PS51384"/>
    </source>
</evidence>
<keyword evidence="20" id="KW-1185">Reference proteome</keyword>
<evidence type="ECO:0000256" key="13">
    <source>
        <dbReference type="ARBA" id="ARBA00023027"/>
    </source>
</evidence>
<keyword evidence="11" id="KW-0560">Oxidoreductase</keyword>
<evidence type="ECO:0000256" key="4">
    <source>
        <dbReference type="ARBA" id="ARBA00012229"/>
    </source>
</evidence>
<keyword evidence="9" id="KW-0274">FAD</keyword>
<keyword evidence="6" id="KW-0349">Heme</keyword>
<dbReference type="InterPro" id="IPR012292">
    <property type="entry name" value="Globin/Proto"/>
</dbReference>
<dbReference type="Gene3D" id="2.40.30.10">
    <property type="entry name" value="Translation factors"/>
    <property type="match status" value="1"/>
</dbReference>
<dbReference type="CDD" id="cd06184">
    <property type="entry name" value="flavohem_like_fad_nad_binding"/>
    <property type="match status" value="1"/>
</dbReference>
<evidence type="ECO:0000256" key="14">
    <source>
        <dbReference type="ARBA" id="ARBA00048649"/>
    </source>
</evidence>
<proteinExistence type="inferred from homology"/>
<dbReference type="GO" id="GO:0046872">
    <property type="term" value="F:metal ion binding"/>
    <property type="evidence" value="ECO:0007669"/>
    <property type="project" value="UniProtKB-KW"/>
</dbReference>
<comment type="similarity">
    <text evidence="3">In the C-terminal section; belongs to the flavoprotein pyridine nucleotide cytochrome reductase family.</text>
</comment>
<accession>A0A9P4NZP0</accession>
<dbReference type="InterPro" id="IPR009050">
    <property type="entry name" value="Globin-like_sf"/>
</dbReference>
<organism evidence="19 20">
    <name type="scientific">Tothia fuscella</name>
    <dbReference type="NCBI Taxonomy" id="1048955"/>
    <lineage>
        <taxon>Eukaryota</taxon>
        <taxon>Fungi</taxon>
        <taxon>Dikarya</taxon>
        <taxon>Ascomycota</taxon>
        <taxon>Pezizomycotina</taxon>
        <taxon>Dothideomycetes</taxon>
        <taxon>Pleosporomycetidae</taxon>
        <taxon>Venturiales</taxon>
        <taxon>Cylindrosympodiaceae</taxon>
        <taxon>Tothia</taxon>
    </lineage>
</organism>